<dbReference type="AlphaFoldDB" id="A0A7W7C5A4"/>
<gene>
    <name evidence="1" type="ORF">HNR67_000877</name>
</gene>
<comment type="caution">
    <text evidence="1">The sequence shown here is derived from an EMBL/GenBank/DDBJ whole genome shotgun (WGS) entry which is preliminary data.</text>
</comment>
<sequence length="271" mass="29953">MTRTQDWIPPGVDITTPSIARVYDYVLGGSHNFAVDRDTAETLKRIAPGLRRVARLNRAFMARAVRYQMAQGIRQFLDIGSGIPTVGNVHEIAQRIDPACRVVYLDRDPVAVAHSELMLEQTPGTGVVHADMRDFERVIGSAAVRQLIDFDEPVGLLFMLVLHWLPEESKPVELMGDYRDLLAPGSYLALTHATHDEQKQDLEDLGDAIRISRSADQVTPRTYEEILALIGDFELVEPGLVGCADWRADGPGAIADPSSNDYTYAGVARKT</sequence>
<reference evidence="1 2" key="1">
    <citation type="submission" date="2020-08" db="EMBL/GenBank/DDBJ databases">
        <title>Sequencing the genomes of 1000 actinobacteria strains.</title>
        <authorList>
            <person name="Klenk H.-P."/>
        </authorList>
    </citation>
    <scope>NUCLEOTIDE SEQUENCE [LARGE SCALE GENOMIC DNA]</scope>
    <source>
        <strain evidence="1 2">DSM 44230</strain>
    </source>
</reference>
<dbReference type="PIRSF" id="PIRSF017393">
    <property type="entry name" value="MTase_SAV2177"/>
    <property type="match status" value="1"/>
</dbReference>
<keyword evidence="2" id="KW-1185">Reference proteome</keyword>
<dbReference type="Pfam" id="PF04672">
    <property type="entry name" value="Methyltransf_19"/>
    <property type="match status" value="1"/>
</dbReference>
<dbReference type="Proteomes" id="UP000533598">
    <property type="component" value="Unassembled WGS sequence"/>
</dbReference>
<evidence type="ECO:0000313" key="2">
    <source>
        <dbReference type="Proteomes" id="UP000533598"/>
    </source>
</evidence>
<protein>
    <recommendedName>
        <fullName evidence="3">S-adenosyl methyltransferase</fullName>
    </recommendedName>
</protein>
<dbReference type="SUPFAM" id="SSF53335">
    <property type="entry name" value="S-adenosyl-L-methionine-dependent methyltransferases"/>
    <property type="match status" value="1"/>
</dbReference>
<accession>A0A7W7C5A4</accession>
<name>A0A7W7C5A4_9PSEU</name>
<evidence type="ECO:0008006" key="3">
    <source>
        <dbReference type="Google" id="ProtNLM"/>
    </source>
</evidence>
<evidence type="ECO:0000313" key="1">
    <source>
        <dbReference type="EMBL" id="MBB4674759.1"/>
    </source>
</evidence>
<organism evidence="1 2">
    <name type="scientific">Crossiella cryophila</name>
    <dbReference type="NCBI Taxonomy" id="43355"/>
    <lineage>
        <taxon>Bacteria</taxon>
        <taxon>Bacillati</taxon>
        <taxon>Actinomycetota</taxon>
        <taxon>Actinomycetes</taxon>
        <taxon>Pseudonocardiales</taxon>
        <taxon>Pseudonocardiaceae</taxon>
        <taxon>Crossiella</taxon>
    </lineage>
</organism>
<dbReference type="InterPro" id="IPR006764">
    <property type="entry name" value="SAM_dep_MeTrfase_SAV2177_type"/>
</dbReference>
<dbReference type="EMBL" id="JACHMH010000001">
    <property type="protein sequence ID" value="MBB4674759.1"/>
    <property type="molecule type" value="Genomic_DNA"/>
</dbReference>
<proteinExistence type="predicted"/>
<dbReference type="RefSeq" id="WP_312986413.1">
    <property type="nucleotide sequence ID" value="NZ_BAAAUI010000024.1"/>
</dbReference>
<dbReference type="InterPro" id="IPR029063">
    <property type="entry name" value="SAM-dependent_MTases_sf"/>
</dbReference>
<dbReference type="Gene3D" id="3.40.50.150">
    <property type="entry name" value="Vaccinia Virus protein VP39"/>
    <property type="match status" value="1"/>
</dbReference>